<accession>A0A0C9ZNH5</accession>
<protein>
    <submittedName>
        <fullName evidence="1">Uncharacterized protein</fullName>
    </submittedName>
</protein>
<organism evidence="1 2">
    <name type="scientific">Pisolithus microcarpus 441</name>
    <dbReference type="NCBI Taxonomy" id="765257"/>
    <lineage>
        <taxon>Eukaryota</taxon>
        <taxon>Fungi</taxon>
        <taxon>Dikarya</taxon>
        <taxon>Basidiomycota</taxon>
        <taxon>Agaricomycotina</taxon>
        <taxon>Agaricomycetes</taxon>
        <taxon>Agaricomycetidae</taxon>
        <taxon>Boletales</taxon>
        <taxon>Sclerodermatineae</taxon>
        <taxon>Pisolithaceae</taxon>
        <taxon>Pisolithus</taxon>
    </lineage>
</organism>
<dbReference type="Proteomes" id="UP000054018">
    <property type="component" value="Unassembled WGS sequence"/>
</dbReference>
<evidence type="ECO:0000313" key="1">
    <source>
        <dbReference type="EMBL" id="KIK23897.1"/>
    </source>
</evidence>
<gene>
    <name evidence="1" type="ORF">PISMIDRAFT_678914</name>
</gene>
<dbReference type="AlphaFoldDB" id="A0A0C9ZNH5"/>
<reference evidence="1 2" key="1">
    <citation type="submission" date="2014-04" db="EMBL/GenBank/DDBJ databases">
        <authorList>
            <consortium name="DOE Joint Genome Institute"/>
            <person name="Kuo A."/>
            <person name="Kohler A."/>
            <person name="Costa M.D."/>
            <person name="Nagy L.G."/>
            <person name="Floudas D."/>
            <person name="Copeland A."/>
            <person name="Barry K.W."/>
            <person name="Cichocki N."/>
            <person name="Veneault-Fourrey C."/>
            <person name="LaButti K."/>
            <person name="Lindquist E.A."/>
            <person name="Lipzen A."/>
            <person name="Lundell T."/>
            <person name="Morin E."/>
            <person name="Murat C."/>
            <person name="Sun H."/>
            <person name="Tunlid A."/>
            <person name="Henrissat B."/>
            <person name="Grigoriev I.V."/>
            <person name="Hibbett D.S."/>
            <person name="Martin F."/>
            <person name="Nordberg H.P."/>
            <person name="Cantor M.N."/>
            <person name="Hua S.X."/>
        </authorList>
    </citation>
    <scope>NUCLEOTIDE SEQUENCE [LARGE SCALE GENOMIC DNA]</scope>
    <source>
        <strain evidence="1 2">441</strain>
    </source>
</reference>
<dbReference type="HOGENOM" id="CLU_2606937_0_0_1"/>
<evidence type="ECO:0000313" key="2">
    <source>
        <dbReference type="Proteomes" id="UP000054018"/>
    </source>
</evidence>
<dbReference type="EMBL" id="KN833722">
    <property type="protein sequence ID" value="KIK23897.1"/>
    <property type="molecule type" value="Genomic_DNA"/>
</dbReference>
<keyword evidence="2" id="KW-1185">Reference proteome</keyword>
<sequence length="79" mass="8882">MTEKSEGHKSHHKLVDQKKISVRFKLGGDRIVTAAARCDPDKGRRETWSVPTGHTIENTTLGMKFSIEETSPKGTYCHE</sequence>
<name>A0A0C9ZNH5_9AGAM</name>
<proteinExistence type="predicted"/>
<reference evidence="2" key="2">
    <citation type="submission" date="2015-01" db="EMBL/GenBank/DDBJ databases">
        <title>Evolutionary Origins and Diversification of the Mycorrhizal Mutualists.</title>
        <authorList>
            <consortium name="DOE Joint Genome Institute"/>
            <consortium name="Mycorrhizal Genomics Consortium"/>
            <person name="Kohler A."/>
            <person name="Kuo A."/>
            <person name="Nagy L.G."/>
            <person name="Floudas D."/>
            <person name="Copeland A."/>
            <person name="Barry K.W."/>
            <person name="Cichocki N."/>
            <person name="Veneault-Fourrey C."/>
            <person name="LaButti K."/>
            <person name="Lindquist E.A."/>
            <person name="Lipzen A."/>
            <person name="Lundell T."/>
            <person name="Morin E."/>
            <person name="Murat C."/>
            <person name="Riley R."/>
            <person name="Ohm R."/>
            <person name="Sun H."/>
            <person name="Tunlid A."/>
            <person name="Henrissat B."/>
            <person name="Grigoriev I.V."/>
            <person name="Hibbett D.S."/>
            <person name="Martin F."/>
        </authorList>
    </citation>
    <scope>NUCLEOTIDE SEQUENCE [LARGE SCALE GENOMIC DNA]</scope>
    <source>
        <strain evidence="2">441</strain>
    </source>
</reference>